<evidence type="ECO:0000313" key="8">
    <source>
        <dbReference type="EMBL" id="KAF5790812.1"/>
    </source>
</evidence>
<keyword evidence="3" id="KW-0349">Heme</keyword>
<evidence type="ECO:0000256" key="4">
    <source>
        <dbReference type="ARBA" id="ARBA00022723"/>
    </source>
</evidence>
<organism evidence="8 9">
    <name type="scientific">Helianthus annuus</name>
    <name type="common">Common sunflower</name>
    <dbReference type="NCBI Taxonomy" id="4232"/>
    <lineage>
        <taxon>Eukaryota</taxon>
        <taxon>Viridiplantae</taxon>
        <taxon>Streptophyta</taxon>
        <taxon>Embryophyta</taxon>
        <taxon>Tracheophyta</taxon>
        <taxon>Spermatophyta</taxon>
        <taxon>Magnoliopsida</taxon>
        <taxon>eudicotyledons</taxon>
        <taxon>Gunneridae</taxon>
        <taxon>Pentapetalae</taxon>
        <taxon>asterids</taxon>
        <taxon>campanulids</taxon>
        <taxon>Asterales</taxon>
        <taxon>Asteraceae</taxon>
        <taxon>Asteroideae</taxon>
        <taxon>Heliantheae alliance</taxon>
        <taxon>Heliantheae</taxon>
        <taxon>Helianthus</taxon>
    </lineage>
</organism>
<dbReference type="PANTHER" id="PTHR47944">
    <property type="entry name" value="CYTOCHROME P450 98A9"/>
    <property type="match status" value="1"/>
</dbReference>
<dbReference type="AlphaFoldDB" id="A0A9K3I607"/>
<gene>
    <name evidence="8" type="ORF">HanXRQr2_Chr09g0387501</name>
</gene>
<dbReference type="EMBL" id="MNCJ02000324">
    <property type="protein sequence ID" value="KAF5790812.1"/>
    <property type="molecule type" value="Genomic_DNA"/>
</dbReference>
<dbReference type="GO" id="GO:0005506">
    <property type="term" value="F:iron ion binding"/>
    <property type="evidence" value="ECO:0007669"/>
    <property type="project" value="InterPro"/>
</dbReference>
<evidence type="ECO:0000256" key="2">
    <source>
        <dbReference type="ARBA" id="ARBA00010617"/>
    </source>
</evidence>
<accession>A0A9K3I607</accession>
<dbReference type="InterPro" id="IPR036396">
    <property type="entry name" value="Cyt_P450_sf"/>
</dbReference>
<dbReference type="PANTHER" id="PTHR47944:SF4">
    <property type="entry name" value="OS09G0441700 PROTEIN"/>
    <property type="match status" value="1"/>
</dbReference>
<dbReference type="InterPro" id="IPR001128">
    <property type="entry name" value="Cyt_P450"/>
</dbReference>
<evidence type="ECO:0000256" key="1">
    <source>
        <dbReference type="ARBA" id="ARBA00001971"/>
    </source>
</evidence>
<keyword evidence="4" id="KW-0479">Metal-binding</keyword>
<evidence type="ECO:0000256" key="6">
    <source>
        <dbReference type="ARBA" id="ARBA00023004"/>
    </source>
</evidence>
<dbReference type="Gene3D" id="1.10.630.10">
    <property type="entry name" value="Cytochrome P450"/>
    <property type="match status" value="1"/>
</dbReference>
<evidence type="ECO:0000256" key="5">
    <source>
        <dbReference type="ARBA" id="ARBA00023002"/>
    </source>
</evidence>
<dbReference type="EC" id="1.14.14.38" evidence="8"/>
<keyword evidence="6" id="KW-0408">Iron</keyword>
<name>A0A9K3I607_HELAN</name>
<dbReference type="Pfam" id="PF00067">
    <property type="entry name" value="p450"/>
    <property type="match status" value="1"/>
</dbReference>
<comment type="similarity">
    <text evidence="2">Belongs to the cytochrome P450 family.</text>
</comment>
<protein>
    <submittedName>
        <fullName evidence="8">Valine N-monooxygenase</fullName>
        <ecNumber evidence="8">1.14.14.38</ecNumber>
    </submittedName>
</protein>
<proteinExistence type="inferred from homology"/>
<comment type="cofactor">
    <cofactor evidence="1">
        <name>heme</name>
        <dbReference type="ChEBI" id="CHEBI:30413"/>
    </cofactor>
</comment>
<dbReference type="GO" id="GO:0020037">
    <property type="term" value="F:heme binding"/>
    <property type="evidence" value="ECO:0007669"/>
    <property type="project" value="InterPro"/>
</dbReference>
<keyword evidence="5 8" id="KW-0560">Oxidoreductase</keyword>
<dbReference type="Gramene" id="mRNA:HanXRQr2_Chr09g0387501">
    <property type="protein sequence ID" value="CDS:HanXRQr2_Chr09g0387501.1"/>
    <property type="gene ID" value="HanXRQr2_Chr09g0387501"/>
</dbReference>
<dbReference type="GO" id="GO:0102002">
    <property type="term" value="F:valine N-monooxygenase (oxime forming) activity"/>
    <property type="evidence" value="ECO:0007669"/>
    <property type="project" value="UniProtKB-EC"/>
</dbReference>
<reference evidence="8" key="1">
    <citation type="journal article" date="2017" name="Nature">
        <title>The sunflower genome provides insights into oil metabolism, flowering and Asterid evolution.</title>
        <authorList>
            <person name="Badouin H."/>
            <person name="Gouzy J."/>
            <person name="Grassa C.J."/>
            <person name="Murat F."/>
            <person name="Staton S.E."/>
            <person name="Cottret L."/>
            <person name="Lelandais-Briere C."/>
            <person name="Owens G.L."/>
            <person name="Carrere S."/>
            <person name="Mayjonade B."/>
            <person name="Legrand L."/>
            <person name="Gill N."/>
            <person name="Kane N.C."/>
            <person name="Bowers J.E."/>
            <person name="Hubner S."/>
            <person name="Bellec A."/>
            <person name="Berard A."/>
            <person name="Berges H."/>
            <person name="Blanchet N."/>
            <person name="Boniface M.C."/>
            <person name="Brunel D."/>
            <person name="Catrice O."/>
            <person name="Chaidir N."/>
            <person name="Claudel C."/>
            <person name="Donnadieu C."/>
            <person name="Faraut T."/>
            <person name="Fievet G."/>
            <person name="Helmstetter N."/>
            <person name="King M."/>
            <person name="Knapp S.J."/>
            <person name="Lai Z."/>
            <person name="Le Paslier M.C."/>
            <person name="Lippi Y."/>
            <person name="Lorenzon L."/>
            <person name="Mandel J.R."/>
            <person name="Marage G."/>
            <person name="Marchand G."/>
            <person name="Marquand E."/>
            <person name="Bret-Mestries E."/>
            <person name="Morien E."/>
            <person name="Nambeesan S."/>
            <person name="Nguyen T."/>
            <person name="Pegot-Espagnet P."/>
            <person name="Pouilly N."/>
            <person name="Raftis F."/>
            <person name="Sallet E."/>
            <person name="Schiex T."/>
            <person name="Thomas J."/>
            <person name="Vandecasteele C."/>
            <person name="Vares D."/>
            <person name="Vear F."/>
            <person name="Vautrin S."/>
            <person name="Crespi M."/>
            <person name="Mangin B."/>
            <person name="Burke J.M."/>
            <person name="Salse J."/>
            <person name="Munos S."/>
            <person name="Vincourt P."/>
            <person name="Rieseberg L.H."/>
            <person name="Langlade N.B."/>
        </authorList>
    </citation>
    <scope>NUCLEOTIDE SEQUENCE</scope>
    <source>
        <tissue evidence="8">Leaves</tissue>
    </source>
</reference>
<evidence type="ECO:0000313" key="9">
    <source>
        <dbReference type="Proteomes" id="UP000215914"/>
    </source>
</evidence>
<reference evidence="8" key="2">
    <citation type="submission" date="2020-06" db="EMBL/GenBank/DDBJ databases">
        <title>Helianthus annuus Genome sequencing and assembly Release 2.</title>
        <authorList>
            <person name="Gouzy J."/>
            <person name="Langlade N."/>
            <person name="Munos S."/>
        </authorList>
    </citation>
    <scope>NUCLEOTIDE SEQUENCE</scope>
    <source>
        <tissue evidence="8">Leaves</tissue>
    </source>
</reference>
<comment type="caution">
    <text evidence="8">The sequence shown here is derived from an EMBL/GenBank/DDBJ whole genome shotgun (WGS) entry which is preliminary data.</text>
</comment>
<dbReference type="SUPFAM" id="SSF48264">
    <property type="entry name" value="Cytochrome P450"/>
    <property type="match status" value="1"/>
</dbReference>
<sequence>MIATFDNTWNSVEWVIAEMIDEPRILEKAASELDFLVGKDRPVQESDLVHLTCIKACVKEALRSGGA</sequence>
<evidence type="ECO:0000256" key="7">
    <source>
        <dbReference type="ARBA" id="ARBA00023033"/>
    </source>
</evidence>
<keyword evidence="7" id="KW-0503">Monooxygenase</keyword>
<evidence type="ECO:0000256" key="3">
    <source>
        <dbReference type="ARBA" id="ARBA00022617"/>
    </source>
</evidence>
<dbReference type="Proteomes" id="UP000215914">
    <property type="component" value="Unassembled WGS sequence"/>
</dbReference>
<keyword evidence="9" id="KW-1185">Reference proteome</keyword>